<evidence type="ECO:0000313" key="2">
    <source>
        <dbReference type="EMBL" id="CCM15555.1"/>
    </source>
</evidence>
<dbReference type="Gene3D" id="1.20.120.20">
    <property type="entry name" value="Apolipoprotein"/>
    <property type="match status" value="1"/>
</dbReference>
<name>A0A1E1IW87_LEIGU</name>
<reference evidence="2" key="1">
    <citation type="submission" date="2012-08" db="EMBL/GenBank/DDBJ databases">
        <title>Comparative genomics of metastatic and non-metastatic Leishmania guyanensis provides insights into polygenic factors involved in Leishmania RNA virus infection.</title>
        <authorList>
            <person name="Smith D."/>
            <person name="Hertz-Fowler C."/>
            <person name="Martin R."/>
            <person name="Dickens N."/>
            <person name="Fasel N."/>
            <person name="Falquet L."/>
            <person name="Beverley S."/>
            <person name="Zangger H."/>
            <person name="Calderon-Copete S."/>
            <person name="Mottram J."/>
            <person name="Xenarios I."/>
        </authorList>
    </citation>
    <scope>NUCLEOTIDE SEQUENCE</scope>
    <source>
        <strain evidence="2">MHOM/BR/75/M4147/SSU:IR2SAT-LUC</strain>
    </source>
</reference>
<evidence type="ECO:0000256" key="1">
    <source>
        <dbReference type="SAM" id="Coils"/>
    </source>
</evidence>
<dbReference type="AlphaFoldDB" id="A0A1E1IW87"/>
<proteinExistence type="predicted"/>
<dbReference type="SUPFAM" id="SSF58113">
    <property type="entry name" value="Apolipoprotein A-I"/>
    <property type="match status" value="1"/>
</dbReference>
<keyword evidence="1" id="KW-0175">Coiled coil</keyword>
<organism evidence="2">
    <name type="scientific">Leishmania guyanensis</name>
    <dbReference type="NCBI Taxonomy" id="5670"/>
    <lineage>
        <taxon>Eukaryota</taxon>
        <taxon>Discoba</taxon>
        <taxon>Euglenozoa</taxon>
        <taxon>Kinetoplastea</taxon>
        <taxon>Metakinetoplastina</taxon>
        <taxon>Trypanosomatida</taxon>
        <taxon>Trypanosomatidae</taxon>
        <taxon>Leishmaniinae</taxon>
        <taxon>Leishmania</taxon>
        <taxon>Leishmania guyanensis species complex</taxon>
    </lineage>
</organism>
<gene>
    <name evidence="2" type="primary">LgM4147LRVhigh.22.01020.00180</name>
    <name evidence="2" type="ORF">BN36_2230630</name>
</gene>
<sequence length="250" mass="27347">MPRTRDNLQQALESVNGIASQVKVDLSAKVQGAEKTISEATGAPQNGVHSAMNTVQSYVHEGQRIASEHKAQLQDAVKKAVNVAQEYVEDARKKADPYVESAKAKVDSAKASVESARHSAQSAVDNAKDQVTAVRTRVTEKTQPYVNNYQEFDVTKTAAFHVLIHLISSVLYVVWRLTQLIPFAKQALNFLQQKEADAVVVHSCSAMVQRVPVVGPRCMEVATIVVSNVYTGLNEQISQYNAASQRKKTA</sequence>
<protein>
    <submittedName>
        <fullName evidence="2">Uncharacterized protein</fullName>
    </submittedName>
</protein>
<dbReference type="EMBL" id="CALQ01000871">
    <property type="protein sequence ID" value="CCM15555.1"/>
    <property type="molecule type" value="Genomic_DNA"/>
</dbReference>
<accession>A0A1E1IW87</accession>
<feature type="coiled-coil region" evidence="1">
    <location>
        <begin position="70"/>
        <end position="119"/>
    </location>
</feature>